<dbReference type="NCBIfam" id="TIGR00053">
    <property type="entry name" value="YafQ family addiction module toxin"/>
    <property type="match status" value="1"/>
</dbReference>
<dbReference type="InterPro" id="IPR035093">
    <property type="entry name" value="RelE/ParE_toxin_dom_sf"/>
</dbReference>
<dbReference type="STRING" id="426701.SAMN04488098_105311"/>
<dbReference type="GO" id="GO:0004521">
    <property type="term" value="F:RNA endonuclease activity"/>
    <property type="evidence" value="ECO:0007669"/>
    <property type="project" value="TreeGrafter"/>
</dbReference>
<dbReference type="PANTHER" id="PTHR40588:SF1">
    <property type="entry name" value="MRNA INTERFERASE TOXIN YAFQ"/>
    <property type="match status" value="1"/>
</dbReference>
<evidence type="ECO:0000256" key="1">
    <source>
        <dbReference type="ARBA" id="ARBA00022649"/>
    </source>
</evidence>
<keyword evidence="4" id="KW-1185">Reference proteome</keyword>
<reference evidence="4" key="1">
    <citation type="submission" date="2016-10" db="EMBL/GenBank/DDBJ databases">
        <authorList>
            <person name="Varghese N."/>
            <person name="Submissions S."/>
        </authorList>
    </citation>
    <scope>NUCLEOTIDE SEQUENCE [LARGE SCALE GENOMIC DNA]</scope>
    <source>
        <strain evidence="4">DSM 19181</strain>
    </source>
</reference>
<dbReference type="InterPro" id="IPR007712">
    <property type="entry name" value="RelE/ParE_toxin"/>
</dbReference>
<dbReference type="NCBIfam" id="TIGR02385">
    <property type="entry name" value="RelE_StbE"/>
    <property type="match status" value="1"/>
</dbReference>
<gene>
    <name evidence="3" type="ORF">SAMN04488098_105311</name>
</gene>
<sequence length="91" mass="10910">MKIEQTPSFKRDFKKLKKKHYDMNELKKAVETLVVQDSQRLMTKYKDHALKGQWKGYRELHIEGDWLLIYKINHEAIILTLVRTGSHDELL</sequence>
<dbReference type="GO" id="GO:0006415">
    <property type="term" value="P:translational termination"/>
    <property type="evidence" value="ECO:0007669"/>
    <property type="project" value="TreeGrafter"/>
</dbReference>
<evidence type="ECO:0000313" key="3">
    <source>
        <dbReference type="EMBL" id="SDK70415.1"/>
    </source>
</evidence>
<dbReference type="SUPFAM" id="SSF143011">
    <property type="entry name" value="RelE-like"/>
    <property type="match status" value="1"/>
</dbReference>
<dbReference type="AlphaFoldDB" id="A0A1G9E2R1"/>
<evidence type="ECO:0000256" key="2">
    <source>
        <dbReference type="PIRSR" id="PIRSR006156-1"/>
    </source>
</evidence>
<dbReference type="RefSeq" id="WP_091268417.1">
    <property type="nucleotide sequence ID" value="NZ_FNFK01000053.1"/>
</dbReference>
<dbReference type="OrthoDB" id="7030467at2"/>
<evidence type="ECO:0000313" key="4">
    <source>
        <dbReference type="Proteomes" id="UP000199433"/>
    </source>
</evidence>
<dbReference type="PIRSF" id="PIRSF006156">
    <property type="entry name" value="YafQ"/>
    <property type="match status" value="1"/>
</dbReference>
<dbReference type="Pfam" id="PF15738">
    <property type="entry name" value="YafQ_toxin"/>
    <property type="match status" value="1"/>
</dbReference>
<protein>
    <submittedName>
        <fullName evidence="3">mRNA interferase YafQ</fullName>
    </submittedName>
</protein>
<feature type="active site" description="Proton donor" evidence="2">
    <location>
        <position position="87"/>
    </location>
</feature>
<dbReference type="EMBL" id="FNFK01000053">
    <property type="protein sequence ID" value="SDK70415.1"/>
    <property type="molecule type" value="Genomic_DNA"/>
</dbReference>
<dbReference type="Gene3D" id="3.30.2310.20">
    <property type="entry name" value="RelE-like"/>
    <property type="match status" value="1"/>
</dbReference>
<name>A0A1G9E2R1_9LACT</name>
<keyword evidence="1" id="KW-1277">Toxin-antitoxin system</keyword>
<dbReference type="PANTHER" id="PTHR40588">
    <property type="entry name" value="MRNA INTERFERASE TOXIN YAFQ"/>
    <property type="match status" value="1"/>
</dbReference>
<dbReference type="Proteomes" id="UP000199433">
    <property type="component" value="Unassembled WGS sequence"/>
</dbReference>
<proteinExistence type="predicted"/>
<dbReference type="InterPro" id="IPR004386">
    <property type="entry name" value="Toxin_YafQ-like"/>
</dbReference>
<organism evidence="3 4">
    <name type="scientific">Alkalibacterium thalassium</name>
    <dbReference type="NCBI Taxonomy" id="426701"/>
    <lineage>
        <taxon>Bacteria</taxon>
        <taxon>Bacillati</taxon>
        <taxon>Bacillota</taxon>
        <taxon>Bacilli</taxon>
        <taxon>Lactobacillales</taxon>
        <taxon>Carnobacteriaceae</taxon>
        <taxon>Alkalibacterium</taxon>
    </lineage>
</organism>
<accession>A0A1G9E2R1</accession>
<dbReference type="GO" id="GO:0006402">
    <property type="term" value="P:mRNA catabolic process"/>
    <property type="evidence" value="ECO:0007669"/>
    <property type="project" value="TreeGrafter"/>
</dbReference>